<feature type="transmembrane region" description="Helical" evidence="6">
    <location>
        <begin position="132"/>
        <end position="149"/>
    </location>
</feature>
<keyword evidence="6" id="KW-1003">Cell membrane</keyword>
<evidence type="ECO:0000256" key="6">
    <source>
        <dbReference type="RuleBase" id="RU363126"/>
    </source>
</evidence>
<keyword evidence="6" id="KW-0407">Ion channel</keyword>
<keyword evidence="3 6" id="KW-1133">Transmembrane helix</keyword>
<dbReference type="GeneID" id="100378668"/>
<feature type="transmembrane region" description="Helical" evidence="6">
    <location>
        <begin position="31"/>
        <end position="54"/>
    </location>
</feature>
<dbReference type="PANTHER" id="PTHR10736:SF55">
    <property type="entry name" value="BESTROPHIN-4"/>
    <property type="match status" value="1"/>
</dbReference>
<comment type="similarity">
    <text evidence="5 6">Belongs to the anion channel-forming bestrophin (TC 1.A.46) family. Calcium-sensitive chloride channel subfamily.</text>
</comment>
<gene>
    <name evidence="8" type="primary">LOC100378668</name>
</gene>
<feature type="transmembrane region" description="Helical" evidence="6">
    <location>
        <begin position="269"/>
        <end position="288"/>
    </location>
</feature>
<name>A0ABM0GQK0_SACKO</name>
<evidence type="ECO:0000256" key="1">
    <source>
        <dbReference type="ARBA" id="ARBA00004370"/>
    </source>
</evidence>
<sequence length="421" mass="49426">MTFSYSLQISHAKFFSFSRLLVIWRASIYKLIWPELLVFLSVYYALAMIYRLGLTEEYQKEIFESVCVYAAQGLKVIPLSFLLGFYVSLVVGRWWNMYKILTWIDEFALVVSSQVHGTDNTTRMARRAFVRWYNLMSVLVYRAVSVPVLKRFPTMKHIRNAGLLTDGELKIYESVPSPHTKFWLPCIWAMNLATTLRDNKTVTKDLSHRYIMERFQVHRQFCQDILSYDWVSIPLVYTQVVTIACYTYFLCSVLGRQYLDPTRGYDSHVIDKYFPVLVVLEFFFYFGWMKVAQAIINPYGGDDDDFELNYIIDRNVQVGFILVDQLHAQIPNLEKDPYWDDTYADLPYTKSTMHLRRRRPWNGSTDKVKVNTKDKLVDSATNEIPGQDSVYRANDILYTPNKDGESFPMMQTQKCRETHSL</sequence>
<dbReference type="RefSeq" id="XP_002735116.1">
    <property type="nucleotide sequence ID" value="XM_002735070.2"/>
</dbReference>
<keyword evidence="7" id="KW-1185">Reference proteome</keyword>
<keyword evidence="6" id="KW-0406">Ion transport</keyword>
<organism evidence="7 8">
    <name type="scientific">Saccoglossus kowalevskii</name>
    <name type="common">Acorn worm</name>
    <dbReference type="NCBI Taxonomy" id="10224"/>
    <lineage>
        <taxon>Eukaryota</taxon>
        <taxon>Metazoa</taxon>
        <taxon>Hemichordata</taxon>
        <taxon>Enteropneusta</taxon>
        <taxon>Harrimaniidae</taxon>
        <taxon>Saccoglossus</taxon>
    </lineage>
</organism>
<keyword evidence="6" id="KW-0868">Chloride</keyword>
<dbReference type="PANTHER" id="PTHR10736">
    <property type="entry name" value="BESTROPHIN"/>
    <property type="match status" value="1"/>
</dbReference>
<evidence type="ECO:0000256" key="5">
    <source>
        <dbReference type="ARBA" id="ARBA00034769"/>
    </source>
</evidence>
<accession>A0ABM0GQK0</accession>
<proteinExistence type="inferred from homology"/>
<comment type="subcellular location">
    <subcellularLocation>
        <location evidence="6">Cell membrane</location>
        <topology evidence="6">Multi-pass membrane protein</topology>
    </subcellularLocation>
    <subcellularLocation>
        <location evidence="1">Membrane</location>
    </subcellularLocation>
</comment>
<dbReference type="Proteomes" id="UP000694865">
    <property type="component" value="Unplaced"/>
</dbReference>
<protein>
    <recommendedName>
        <fullName evidence="6">Bestrophin homolog</fullName>
    </recommendedName>
</protein>
<dbReference type="Pfam" id="PF01062">
    <property type="entry name" value="Bestrophin"/>
    <property type="match status" value="1"/>
</dbReference>
<keyword evidence="6" id="KW-0813">Transport</keyword>
<feature type="transmembrane region" description="Helical" evidence="6">
    <location>
        <begin position="66"/>
        <end position="89"/>
    </location>
</feature>
<keyword evidence="4 6" id="KW-0472">Membrane</keyword>
<evidence type="ECO:0000313" key="8">
    <source>
        <dbReference type="RefSeq" id="XP_002735116.1"/>
    </source>
</evidence>
<reference evidence="8" key="1">
    <citation type="submission" date="2025-08" db="UniProtKB">
        <authorList>
            <consortium name="RefSeq"/>
        </authorList>
    </citation>
    <scope>IDENTIFICATION</scope>
    <source>
        <tissue evidence="8">Testes</tissue>
    </source>
</reference>
<dbReference type="InterPro" id="IPR000615">
    <property type="entry name" value="Bestrophin"/>
</dbReference>
<keyword evidence="6" id="KW-0869">Chloride channel</keyword>
<dbReference type="InterPro" id="IPR021134">
    <property type="entry name" value="Bestrophin-like"/>
</dbReference>
<evidence type="ECO:0000256" key="4">
    <source>
        <dbReference type="ARBA" id="ARBA00023136"/>
    </source>
</evidence>
<evidence type="ECO:0000256" key="3">
    <source>
        <dbReference type="ARBA" id="ARBA00022989"/>
    </source>
</evidence>
<comment type="function">
    <text evidence="6">Forms chloride channels.</text>
</comment>
<evidence type="ECO:0000313" key="7">
    <source>
        <dbReference type="Proteomes" id="UP000694865"/>
    </source>
</evidence>
<keyword evidence="2 6" id="KW-0812">Transmembrane</keyword>
<evidence type="ECO:0000256" key="2">
    <source>
        <dbReference type="ARBA" id="ARBA00022692"/>
    </source>
</evidence>
<feature type="transmembrane region" description="Helical" evidence="6">
    <location>
        <begin position="228"/>
        <end position="249"/>
    </location>
</feature>